<evidence type="ECO:0000313" key="7">
    <source>
        <dbReference type="EMBL" id="SVA17673.1"/>
    </source>
</evidence>
<dbReference type="Gene3D" id="1.10.1060.10">
    <property type="entry name" value="Alpha-helical ferredoxin"/>
    <property type="match status" value="1"/>
</dbReference>
<feature type="domain" description="4Fe-4S ferredoxin-type" evidence="6">
    <location>
        <begin position="41"/>
        <end position="71"/>
    </location>
</feature>
<evidence type="ECO:0000256" key="2">
    <source>
        <dbReference type="ARBA" id="ARBA00022723"/>
    </source>
</evidence>
<evidence type="ECO:0000256" key="5">
    <source>
        <dbReference type="ARBA" id="ARBA00023014"/>
    </source>
</evidence>
<dbReference type="GO" id="GO:0046872">
    <property type="term" value="F:metal ion binding"/>
    <property type="evidence" value="ECO:0007669"/>
    <property type="project" value="UniProtKB-KW"/>
</dbReference>
<dbReference type="AlphaFoldDB" id="A0A381TUC5"/>
<dbReference type="EMBL" id="UINC01004900">
    <property type="protein sequence ID" value="SVA17673.1"/>
    <property type="molecule type" value="Genomic_DNA"/>
</dbReference>
<evidence type="ECO:0000256" key="3">
    <source>
        <dbReference type="ARBA" id="ARBA00022737"/>
    </source>
</evidence>
<dbReference type="InterPro" id="IPR017896">
    <property type="entry name" value="4Fe4S_Fe-S-bd"/>
</dbReference>
<dbReference type="InterPro" id="IPR009051">
    <property type="entry name" value="Helical_ferredxn"/>
</dbReference>
<keyword evidence="5" id="KW-0411">Iron-sulfur</keyword>
<evidence type="ECO:0000256" key="1">
    <source>
        <dbReference type="ARBA" id="ARBA00022485"/>
    </source>
</evidence>
<dbReference type="PANTHER" id="PTHR32479:SF17">
    <property type="entry name" value="GLYCOLATE OXIDASE IRON-SULFUR SUBUNIT"/>
    <property type="match status" value="1"/>
</dbReference>
<dbReference type="GO" id="GO:0016491">
    <property type="term" value="F:oxidoreductase activity"/>
    <property type="evidence" value="ECO:0007669"/>
    <property type="project" value="UniProtKB-ARBA"/>
</dbReference>
<evidence type="ECO:0000256" key="4">
    <source>
        <dbReference type="ARBA" id="ARBA00023004"/>
    </source>
</evidence>
<dbReference type="Pfam" id="PF02754">
    <property type="entry name" value="CCG"/>
    <property type="match status" value="1"/>
</dbReference>
<dbReference type="Pfam" id="PF13183">
    <property type="entry name" value="Fer4_8"/>
    <property type="match status" value="1"/>
</dbReference>
<feature type="non-terminal residue" evidence="7">
    <location>
        <position position="1"/>
    </location>
</feature>
<dbReference type="InterPro" id="IPR017900">
    <property type="entry name" value="4Fe4S_Fe_S_CS"/>
</dbReference>
<accession>A0A381TUC5</accession>
<dbReference type="PANTHER" id="PTHR32479">
    <property type="entry name" value="GLYCOLATE OXIDASE IRON-SULFUR SUBUNIT"/>
    <property type="match status" value="1"/>
</dbReference>
<sequence length="204" mass="22119">VQCGLCLPHCPTYRVTGDESRSPRGRISLMGAAELEGAPMDAGWLDAMSTCVQCLGCETACPSGVPFGELISMTRAAMVEQRPAPWRLRLGLGLLGRPRLLRWGSRLLAVVQRLGMFRRTGLFPARLPLRGGRRRLPVADADLLLFTGCVMDAWQPEVHDAVEDVLEASGRTVDRTGDRVGCCGALHEHAGLHDEACSRAEAVM</sequence>
<dbReference type="PROSITE" id="PS51379">
    <property type="entry name" value="4FE4S_FER_2"/>
    <property type="match status" value="1"/>
</dbReference>
<dbReference type="GO" id="GO:0051539">
    <property type="term" value="F:4 iron, 4 sulfur cluster binding"/>
    <property type="evidence" value="ECO:0007669"/>
    <property type="project" value="UniProtKB-KW"/>
</dbReference>
<dbReference type="InterPro" id="IPR004017">
    <property type="entry name" value="Cys_rich_dom"/>
</dbReference>
<dbReference type="PROSITE" id="PS00198">
    <property type="entry name" value="4FE4S_FER_1"/>
    <property type="match status" value="1"/>
</dbReference>
<keyword evidence="2" id="KW-0479">Metal-binding</keyword>
<name>A0A381TUC5_9ZZZZ</name>
<gene>
    <name evidence="7" type="ORF">METZ01_LOCUS70527</name>
</gene>
<evidence type="ECO:0000259" key="6">
    <source>
        <dbReference type="PROSITE" id="PS51379"/>
    </source>
</evidence>
<organism evidence="7">
    <name type="scientific">marine metagenome</name>
    <dbReference type="NCBI Taxonomy" id="408172"/>
    <lineage>
        <taxon>unclassified sequences</taxon>
        <taxon>metagenomes</taxon>
        <taxon>ecological metagenomes</taxon>
    </lineage>
</organism>
<keyword evidence="4" id="KW-0408">Iron</keyword>
<keyword evidence="1" id="KW-0004">4Fe-4S</keyword>
<keyword evidence="3" id="KW-0677">Repeat</keyword>
<reference evidence="7" key="1">
    <citation type="submission" date="2018-05" db="EMBL/GenBank/DDBJ databases">
        <authorList>
            <person name="Lanie J.A."/>
            <person name="Ng W.-L."/>
            <person name="Kazmierczak K.M."/>
            <person name="Andrzejewski T.M."/>
            <person name="Davidsen T.M."/>
            <person name="Wayne K.J."/>
            <person name="Tettelin H."/>
            <person name="Glass J.I."/>
            <person name="Rusch D."/>
            <person name="Podicherti R."/>
            <person name="Tsui H.-C.T."/>
            <person name="Winkler M.E."/>
        </authorList>
    </citation>
    <scope>NUCLEOTIDE SEQUENCE</scope>
</reference>
<proteinExistence type="predicted"/>
<protein>
    <recommendedName>
        <fullName evidence="6">4Fe-4S ferredoxin-type domain-containing protein</fullName>
    </recommendedName>
</protein>
<feature type="non-terminal residue" evidence="7">
    <location>
        <position position="204"/>
    </location>
</feature>
<dbReference type="SUPFAM" id="SSF54862">
    <property type="entry name" value="4Fe-4S ferredoxins"/>
    <property type="match status" value="1"/>
</dbReference>